<dbReference type="Gene3D" id="3.60.20.10">
    <property type="entry name" value="Glutamine Phosphoribosylpyrophosphate, subunit 1, domain 1"/>
    <property type="match status" value="1"/>
</dbReference>
<dbReference type="GO" id="GO:0051603">
    <property type="term" value="P:proteolysis involved in protein catabolic process"/>
    <property type="evidence" value="ECO:0007669"/>
    <property type="project" value="InterPro"/>
</dbReference>
<protein>
    <submittedName>
        <fullName evidence="1">MFS transporter</fullName>
    </submittedName>
</protein>
<dbReference type="AlphaFoldDB" id="A0A2S0PBS6"/>
<dbReference type="KEGG" id="maer:DAI18_12285"/>
<dbReference type="OrthoDB" id="9150015at2"/>
<dbReference type="Proteomes" id="UP000244173">
    <property type="component" value="Chromosome"/>
</dbReference>
<proteinExistence type="predicted"/>
<dbReference type="CDD" id="cd01906">
    <property type="entry name" value="proteasome_protease_HslV"/>
    <property type="match status" value="1"/>
</dbReference>
<dbReference type="RefSeq" id="WP_036386978.1">
    <property type="nucleotide sequence ID" value="NZ_CALFSO010000152.1"/>
</dbReference>
<keyword evidence="2" id="KW-1185">Reference proteome</keyword>
<evidence type="ECO:0000313" key="2">
    <source>
        <dbReference type="Proteomes" id="UP000244173"/>
    </source>
</evidence>
<gene>
    <name evidence="1" type="ORF">DAI18_12285</name>
</gene>
<dbReference type="InterPro" id="IPR001353">
    <property type="entry name" value="Proteasome_sua/b"/>
</dbReference>
<sequence>MTTIVVVKKGDEVAIAADCQSTFGDTRLSAVHDARYNKIFQLDDSYIAIAGSAAHDLVLQSALARLKHRDLSSRPAIFETFRKLHPKLKDDFFLKTEEEEDDPYESSQMTVLIANPHGIFAIYSMREVYEYNRYWAIGSGRDFAIGAMYAGFDSASGAADLAQLGVRAGCEFDVGSALPMTLYTARLSTGTDTETETIPT</sequence>
<dbReference type="SUPFAM" id="SSF56235">
    <property type="entry name" value="N-terminal nucleophile aminohydrolases (Ntn hydrolases)"/>
    <property type="match status" value="1"/>
</dbReference>
<dbReference type="EMBL" id="CP028519">
    <property type="protein sequence ID" value="AVY94727.1"/>
    <property type="molecule type" value="Genomic_DNA"/>
</dbReference>
<accession>A0A2S0PBS6</accession>
<dbReference type="GO" id="GO:0005839">
    <property type="term" value="C:proteasome core complex"/>
    <property type="evidence" value="ECO:0007669"/>
    <property type="project" value="InterPro"/>
</dbReference>
<organism evidence="1 2">
    <name type="scientific">Microvirgula aerodenitrificans</name>
    <dbReference type="NCBI Taxonomy" id="57480"/>
    <lineage>
        <taxon>Bacteria</taxon>
        <taxon>Pseudomonadati</taxon>
        <taxon>Pseudomonadota</taxon>
        <taxon>Betaproteobacteria</taxon>
        <taxon>Neisseriales</taxon>
        <taxon>Aquaspirillaceae</taxon>
        <taxon>Microvirgula</taxon>
    </lineage>
</organism>
<evidence type="ECO:0000313" key="1">
    <source>
        <dbReference type="EMBL" id="AVY94727.1"/>
    </source>
</evidence>
<dbReference type="InterPro" id="IPR029055">
    <property type="entry name" value="Ntn_hydrolases_N"/>
</dbReference>
<name>A0A2S0PBS6_9NEIS</name>
<dbReference type="STRING" id="1122240.GCA_000620105_01695"/>
<reference evidence="1 2" key="1">
    <citation type="submission" date="2018-04" db="EMBL/GenBank/DDBJ databases">
        <title>Denitrifier Microvirgula.</title>
        <authorList>
            <person name="Anderson E."/>
            <person name="Jang J."/>
            <person name="Ishii S."/>
        </authorList>
    </citation>
    <scope>NUCLEOTIDE SEQUENCE [LARGE SCALE GENOMIC DNA]</scope>
    <source>
        <strain evidence="1 2">BE2.4</strain>
    </source>
</reference>
<dbReference type="Pfam" id="PF00227">
    <property type="entry name" value="Proteasome"/>
    <property type="match status" value="1"/>
</dbReference>